<evidence type="ECO:0000313" key="2">
    <source>
        <dbReference type="Proteomes" id="UP000269041"/>
    </source>
</evidence>
<dbReference type="PRINTS" id="PR00081">
    <property type="entry name" value="GDHRDH"/>
</dbReference>
<dbReference type="InterPro" id="IPR051468">
    <property type="entry name" value="Fungal_SecMetab_SDRs"/>
</dbReference>
<evidence type="ECO:0000313" key="1">
    <source>
        <dbReference type="EMBL" id="RSD32330.1"/>
    </source>
</evidence>
<dbReference type="SUPFAM" id="SSF51735">
    <property type="entry name" value="NAD(P)-binding Rossmann-fold domains"/>
    <property type="match status" value="1"/>
</dbReference>
<dbReference type="PANTHER" id="PTHR43544:SF12">
    <property type="entry name" value="NAD(P)-BINDING ROSSMANN-FOLD SUPERFAMILY PROTEIN"/>
    <property type="match status" value="1"/>
</dbReference>
<dbReference type="GO" id="GO:0016491">
    <property type="term" value="F:oxidoreductase activity"/>
    <property type="evidence" value="ECO:0007669"/>
    <property type="project" value="TreeGrafter"/>
</dbReference>
<organism evidence="1 2">
    <name type="scientific">Vibrio pectenicida</name>
    <dbReference type="NCBI Taxonomy" id="62763"/>
    <lineage>
        <taxon>Bacteria</taxon>
        <taxon>Pseudomonadati</taxon>
        <taxon>Pseudomonadota</taxon>
        <taxon>Gammaproteobacteria</taxon>
        <taxon>Vibrionales</taxon>
        <taxon>Vibrionaceae</taxon>
        <taxon>Vibrio</taxon>
    </lineage>
</organism>
<dbReference type="GO" id="GO:0005737">
    <property type="term" value="C:cytoplasm"/>
    <property type="evidence" value="ECO:0007669"/>
    <property type="project" value="TreeGrafter"/>
</dbReference>
<name>A0A427U6N4_9VIBR</name>
<accession>A0A427U6N4</accession>
<proteinExistence type="predicted"/>
<dbReference type="RefSeq" id="WP_125319983.1">
    <property type="nucleotide sequence ID" value="NZ_AP024890.1"/>
</dbReference>
<gene>
    <name evidence="1" type="ORF">EJA03_04155</name>
</gene>
<dbReference type="PANTHER" id="PTHR43544">
    <property type="entry name" value="SHORT-CHAIN DEHYDROGENASE/REDUCTASE"/>
    <property type="match status" value="1"/>
</dbReference>
<keyword evidence="2" id="KW-1185">Reference proteome</keyword>
<comment type="caution">
    <text evidence="1">The sequence shown here is derived from an EMBL/GenBank/DDBJ whole genome shotgun (WGS) entry which is preliminary data.</text>
</comment>
<dbReference type="NCBIfam" id="NF006532">
    <property type="entry name" value="PRK09009.1"/>
    <property type="match status" value="1"/>
</dbReference>
<dbReference type="Gene3D" id="3.40.50.720">
    <property type="entry name" value="NAD(P)-binding Rossmann-like Domain"/>
    <property type="match status" value="1"/>
</dbReference>
<dbReference type="OrthoDB" id="9785826at2"/>
<dbReference type="InterPro" id="IPR036291">
    <property type="entry name" value="NAD(P)-bd_dom_sf"/>
</dbReference>
<dbReference type="Pfam" id="PF00106">
    <property type="entry name" value="adh_short"/>
    <property type="match status" value="1"/>
</dbReference>
<sequence length="235" mass="25892">MKVLIFGGNGGIGHSLCKCVLSQKTNVDLHATYHNQKPDDLANDITWHRIDITSEQELKNLSSQFSSIDWIINAVGLLHSTIHGPEKNLQSCQPDFFLHSMSVNALPTLMIAKHFSACLSASEQPKFVTISAKVGSIEDNKLGGWYSYRSSKAALNMLIKNISIEWSRQIPKACILSIHPGTTDTPLSKPFQANVPEGKLFSPDKVAADILDIMEKATPESNGRFLAYDGQSLPW</sequence>
<reference evidence="1 2" key="1">
    <citation type="submission" date="2018-12" db="EMBL/GenBank/DDBJ databases">
        <title>Genomic taxonomy of the Vibrionaceae family.</title>
        <authorList>
            <person name="Gomez-Gil B."/>
            <person name="Enciso-Ibarra K."/>
        </authorList>
    </citation>
    <scope>NUCLEOTIDE SEQUENCE [LARGE SCALE GENOMIC DNA]</scope>
    <source>
        <strain evidence="1 2">CAIM 594</strain>
    </source>
</reference>
<dbReference type="Proteomes" id="UP000269041">
    <property type="component" value="Unassembled WGS sequence"/>
</dbReference>
<dbReference type="CDD" id="cd05325">
    <property type="entry name" value="carb_red_sniffer_like_SDR_c"/>
    <property type="match status" value="1"/>
</dbReference>
<protein>
    <submittedName>
        <fullName evidence="1">SDR family oxidoreductase</fullName>
    </submittedName>
</protein>
<dbReference type="AlphaFoldDB" id="A0A427U6N4"/>
<dbReference type="EMBL" id="RSFA01000011">
    <property type="protein sequence ID" value="RSD32330.1"/>
    <property type="molecule type" value="Genomic_DNA"/>
</dbReference>
<dbReference type="InterPro" id="IPR002347">
    <property type="entry name" value="SDR_fam"/>
</dbReference>